<dbReference type="EMBL" id="JAPDNS010000002">
    <property type="protein sequence ID" value="MCW3485569.1"/>
    <property type="molecule type" value="Genomic_DNA"/>
</dbReference>
<gene>
    <name evidence="1" type="ORF">OL497_16790</name>
</gene>
<keyword evidence="2" id="KW-1185">Reference proteome</keyword>
<reference evidence="1 2" key="1">
    <citation type="submission" date="2022-10" db="EMBL/GenBank/DDBJ databases">
        <title>Chitinophaga nivalis PC15 sp. nov., isolated from Pyeongchang county, South Korea.</title>
        <authorList>
            <person name="Trinh H.N."/>
        </authorList>
    </citation>
    <scope>NUCLEOTIDE SEQUENCE [LARGE SCALE GENOMIC DNA]</scope>
    <source>
        <strain evidence="1 2">PC14</strain>
    </source>
</reference>
<organism evidence="1 2">
    <name type="scientific">Chitinophaga nivalis</name>
    <dbReference type="NCBI Taxonomy" id="2991709"/>
    <lineage>
        <taxon>Bacteria</taxon>
        <taxon>Pseudomonadati</taxon>
        <taxon>Bacteroidota</taxon>
        <taxon>Chitinophagia</taxon>
        <taxon>Chitinophagales</taxon>
        <taxon>Chitinophagaceae</taxon>
        <taxon>Chitinophaga</taxon>
    </lineage>
</organism>
<accession>A0ABT3INK6</accession>
<sequence>MSLSIVPLKQPDSLLTTVFDYYSLPVETNVTADGQIITTLKQKREITGYIVRQVILYALAAGWEPQVKRSVWRLSSVGDKIDLRLSDRS</sequence>
<protein>
    <submittedName>
        <fullName evidence="1">Uncharacterized protein</fullName>
    </submittedName>
</protein>
<evidence type="ECO:0000313" key="1">
    <source>
        <dbReference type="EMBL" id="MCW3485569.1"/>
    </source>
</evidence>
<proteinExistence type="predicted"/>
<name>A0ABT3INK6_9BACT</name>
<dbReference type="Proteomes" id="UP001207742">
    <property type="component" value="Unassembled WGS sequence"/>
</dbReference>
<comment type="caution">
    <text evidence="1">The sequence shown here is derived from an EMBL/GenBank/DDBJ whole genome shotgun (WGS) entry which is preliminary data.</text>
</comment>
<evidence type="ECO:0000313" key="2">
    <source>
        <dbReference type="Proteomes" id="UP001207742"/>
    </source>
</evidence>
<dbReference type="RefSeq" id="WP_264732123.1">
    <property type="nucleotide sequence ID" value="NZ_JAPDNR010000001.1"/>
</dbReference>